<dbReference type="InterPro" id="IPR025944">
    <property type="entry name" value="Sigma_54_int_dom_CS"/>
</dbReference>
<dbReference type="InterPro" id="IPR027417">
    <property type="entry name" value="P-loop_NTPase"/>
</dbReference>
<dbReference type="AlphaFoldDB" id="A0A1W2D3X8"/>
<dbReference type="EMBL" id="FWXY01000015">
    <property type="protein sequence ID" value="SMC91772.1"/>
    <property type="molecule type" value="Genomic_DNA"/>
</dbReference>
<dbReference type="InterPro" id="IPR009057">
    <property type="entry name" value="Homeodomain-like_sf"/>
</dbReference>
<dbReference type="PROSITE" id="PS00676">
    <property type="entry name" value="SIGMA54_INTERACT_2"/>
    <property type="match status" value="1"/>
</dbReference>
<organism evidence="9 10">
    <name type="scientific">Desulfocicer vacuolatum DSM 3385</name>
    <dbReference type="NCBI Taxonomy" id="1121400"/>
    <lineage>
        <taxon>Bacteria</taxon>
        <taxon>Pseudomonadati</taxon>
        <taxon>Thermodesulfobacteriota</taxon>
        <taxon>Desulfobacteria</taxon>
        <taxon>Desulfobacterales</taxon>
        <taxon>Desulfobacteraceae</taxon>
        <taxon>Desulfocicer</taxon>
    </lineage>
</organism>
<dbReference type="PRINTS" id="PR01590">
    <property type="entry name" value="HTHFIS"/>
</dbReference>
<dbReference type="InterPro" id="IPR002197">
    <property type="entry name" value="HTH_Fis"/>
</dbReference>
<dbReference type="InterPro" id="IPR002078">
    <property type="entry name" value="Sigma_54_int"/>
</dbReference>
<dbReference type="FunFam" id="3.40.50.300:FF:000006">
    <property type="entry name" value="DNA-binding transcriptional regulator NtrC"/>
    <property type="match status" value="1"/>
</dbReference>
<dbReference type="GO" id="GO:0005524">
    <property type="term" value="F:ATP binding"/>
    <property type="evidence" value="ECO:0007669"/>
    <property type="project" value="UniProtKB-KW"/>
</dbReference>
<dbReference type="RefSeq" id="WP_084069998.1">
    <property type="nucleotide sequence ID" value="NZ_FWXY01000015.1"/>
</dbReference>
<reference evidence="9 10" key="1">
    <citation type="submission" date="2017-04" db="EMBL/GenBank/DDBJ databases">
        <authorList>
            <person name="Afonso C.L."/>
            <person name="Miller P.J."/>
            <person name="Scott M.A."/>
            <person name="Spackman E."/>
            <person name="Goraichik I."/>
            <person name="Dimitrov K.M."/>
            <person name="Suarez D.L."/>
            <person name="Swayne D.E."/>
        </authorList>
    </citation>
    <scope>NUCLEOTIDE SEQUENCE [LARGE SCALE GENOMIC DNA]</scope>
    <source>
        <strain evidence="9 10">DSM 3385</strain>
    </source>
</reference>
<dbReference type="InterPro" id="IPR058031">
    <property type="entry name" value="AAA_lid_NorR"/>
</dbReference>
<evidence type="ECO:0000256" key="5">
    <source>
        <dbReference type="ARBA" id="ARBA00023163"/>
    </source>
</evidence>
<dbReference type="PANTHER" id="PTHR32071:SF13">
    <property type="entry name" value="RESPONSE REGULATOR HSFA"/>
    <property type="match status" value="1"/>
</dbReference>
<dbReference type="GO" id="GO:0006355">
    <property type="term" value="P:regulation of DNA-templated transcription"/>
    <property type="evidence" value="ECO:0007669"/>
    <property type="project" value="InterPro"/>
</dbReference>
<dbReference type="Gene3D" id="1.10.8.60">
    <property type="match status" value="1"/>
</dbReference>
<dbReference type="PROSITE" id="PS50045">
    <property type="entry name" value="SIGMA54_INTERACT_4"/>
    <property type="match status" value="1"/>
</dbReference>
<dbReference type="Gene3D" id="3.40.50.2300">
    <property type="match status" value="1"/>
</dbReference>
<dbReference type="Pfam" id="PF02954">
    <property type="entry name" value="HTH_8"/>
    <property type="match status" value="1"/>
</dbReference>
<dbReference type="PANTHER" id="PTHR32071">
    <property type="entry name" value="TRANSCRIPTIONAL REGULATORY PROTEIN"/>
    <property type="match status" value="1"/>
</dbReference>
<evidence type="ECO:0000313" key="9">
    <source>
        <dbReference type="EMBL" id="SMC91772.1"/>
    </source>
</evidence>
<dbReference type="InterPro" id="IPR003593">
    <property type="entry name" value="AAA+_ATPase"/>
</dbReference>
<dbReference type="SMART" id="SM00448">
    <property type="entry name" value="REC"/>
    <property type="match status" value="1"/>
</dbReference>
<dbReference type="InterPro" id="IPR025943">
    <property type="entry name" value="Sigma_54_int_dom_ATP-bd_2"/>
</dbReference>
<evidence type="ECO:0000256" key="3">
    <source>
        <dbReference type="ARBA" id="ARBA00023015"/>
    </source>
</evidence>
<dbReference type="InterPro" id="IPR001789">
    <property type="entry name" value="Sig_transdc_resp-reg_receiver"/>
</dbReference>
<dbReference type="Pfam" id="PF00072">
    <property type="entry name" value="Response_reg"/>
    <property type="match status" value="1"/>
</dbReference>
<evidence type="ECO:0000256" key="1">
    <source>
        <dbReference type="ARBA" id="ARBA00022741"/>
    </source>
</evidence>
<feature type="domain" description="Response regulatory" evidence="8">
    <location>
        <begin position="10"/>
        <end position="125"/>
    </location>
</feature>
<protein>
    <submittedName>
        <fullName evidence="9">DNA-binding transcriptional response regulator, NtrC family, contains REC, AAA-type ATPase, and a Fis-type DNA-binding domains</fullName>
    </submittedName>
</protein>
<feature type="modified residue" description="4-aspartylphosphate" evidence="6">
    <location>
        <position position="60"/>
    </location>
</feature>
<proteinExistence type="predicted"/>
<keyword evidence="2" id="KW-0067">ATP-binding</keyword>
<sequence>MINFSHTDVHVIIVDDEQSELDAYSFLLQSMGVKHIKTVKDSRNLMGLLESISNAIVFLDLNMPHKSGQEVLADMRELYPGIPVIICTANSDITMAVKCLKLGAHDYLLKPINMNSFGSALRNALEIQSLRNEVMSLKGIPRGDHLKFPDFFSRIITCDSVMQGIFHYIESIAASGQPVLVMGETGAGKELIARAVHDVSQVPGPFVAVDVSGLDDTLFADTLFGHEKGAYTGAATHRSGLLERADNGTIFLDEIGDLSRVSQIKLLRLLQEGIYYPLGCDEPRQCRARIITAANRELNRSMGQDHGFRMDLYYRLSTHLIRIPPLRERREDISLLVDHLIHEAANSMGKEITAVDQELLPLLKAHPFPGNVRELKTYIYDAVAQCNTSELTAHAVKDRLSQSGAGSLITMDQSASLASLFGHFPTLSELTEYAVDKALDLTEYNQTQAATLLGISKQALSKRLQKRKKACRSTRGDNVNHC</sequence>
<dbReference type="PROSITE" id="PS50110">
    <property type="entry name" value="RESPONSE_REGULATORY"/>
    <property type="match status" value="1"/>
</dbReference>
<keyword evidence="10" id="KW-1185">Reference proteome</keyword>
<dbReference type="GO" id="GO:0000160">
    <property type="term" value="P:phosphorelay signal transduction system"/>
    <property type="evidence" value="ECO:0007669"/>
    <property type="project" value="InterPro"/>
</dbReference>
<dbReference type="SUPFAM" id="SSF52540">
    <property type="entry name" value="P-loop containing nucleoside triphosphate hydrolases"/>
    <property type="match status" value="1"/>
</dbReference>
<evidence type="ECO:0000256" key="4">
    <source>
        <dbReference type="ARBA" id="ARBA00023125"/>
    </source>
</evidence>
<dbReference type="OrthoDB" id="9814761at2"/>
<dbReference type="InterPro" id="IPR011006">
    <property type="entry name" value="CheY-like_superfamily"/>
</dbReference>
<keyword evidence="3" id="KW-0805">Transcription regulation</keyword>
<dbReference type="GO" id="GO:0043565">
    <property type="term" value="F:sequence-specific DNA binding"/>
    <property type="evidence" value="ECO:0007669"/>
    <property type="project" value="InterPro"/>
</dbReference>
<feature type="domain" description="Sigma-54 factor interaction" evidence="7">
    <location>
        <begin position="155"/>
        <end position="384"/>
    </location>
</feature>
<dbReference type="Pfam" id="PF00158">
    <property type="entry name" value="Sigma54_activat"/>
    <property type="match status" value="1"/>
</dbReference>
<keyword evidence="1" id="KW-0547">Nucleotide-binding</keyword>
<evidence type="ECO:0000313" key="10">
    <source>
        <dbReference type="Proteomes" id="UP000192418"/>
    </source>
</evidence>
<dbReference type="CDD" id="cd00156">
    <property type="entry name" value="REC"/>
    <property type="match status" value="1"/>
</dbReference>
<dbReference type="SUPFAM" id="SSF46689">
    <property type="entry name" value="Homeodomain-like"/>
    <property type="match status" value="1"/>
</dbReference>
<dbReference type="Pfam" id="PF25601">
    <property type="entry name" value="AAA_lid_14"/>
    <property type="match status" value="1"/>
</dbReference>
<dbReference type="Gene3D" id="1.10.10.60">
    <property type="entry name" value="Homeodomain-like"/>
    <property type="match status" value="1"/>
</dbReference>
<evidence type="ECO:0000259" key="8">
    <source>
        <dbReference type="PROSITE" id="PS50110"/>
    </source>
</evidence>
<accession>A0A1W2D3X8</accession>
<dbReference type="Gene3D" id="3.40.50.300">
    <property type="entry name" value="P-loop containing nucleotide triphosphate hydrolases"/>
    <property type="match status" value="1"/>
</dbReference>
<dbReference type="Proteomes" id="UP000192418">
    <property type="component" value="Unassembled WGS sequence"/>
</dbReference>
<keyword evidence="6" id="KW-0597">Phosphoprotein</keyword>
<dbReference type="SUPFAM" id="SSF52172">
    <property type="entry name" value="CheY-like"/>
    <property type="match status" value="1"/>
</dbReference>
<keyword evidence="5" id="KW-0804">Transcription</keyword>
<dbReference type="STRING" id="1121400.SAMN02746065_11519"/>
<evidence type="ECO:0000256" key="6">
    <source>
        <dbReference type="PROSITE-ProRule" id="PRU00169"/>
    </source>
</evidence>
<dbReference type="CDD" id="cd00009">
    <property type="entry name" value="AAA"/>
    <property type="match status" value="1"/>
</dbReference>
<dbReference type="SMART" id="SM00382">
    <property type="entry name" value="AAA"/>
    <property type="match status" value="1"/>
</dbReference>
<evidence type="ECO:0000259" key="7">
    <source>
        <dbReference type="PROSITE" id="PS50045"/>
    </source>
</evidence>
<evidence type="ECO:0000256" key="2">
    <source>
        <dbReference type="ARBA" id="ARBA00022840"/>
    </source>
</evidence>
<keyword evidence="4 9" id="KW-0238">DNA-binding</keyword>
<dbReference type="PROSITE" id="PS00688">
    <property type="entry name" value="SIGMA54_INTERACT_3"/>
    <property type="match status" value="1"/>
</dbReference>
<gene>
    <name evidence="9" type="ORF">SAMN02746065_11519</name>
</gene>
<dbReference type="PROSITE" id="PS00675">
    <property type="entry name" value="SIGMA54_INTERACT_1"/>
    <property type="match status" value="1"/>
</dbReference>
<name>A0A1W2D3X8_9BACT</name>
<dbReference type="InterPro" id="IPR025662">
    <property type="entry name" value="Sigma_54_int_dom_ATP-bd_1"/>
</dbReference>